<name>A0A2T0AVW5_9FIRM</name>
<evidence type="ECO:0000256" key="3">
    <source>
        <dbReference type="SAM" id="Coils"/>
    </source>
</evidence>
<dbReference type="Gene3D" id="2.40.50.100">
    <property type="match status" value="1"/>
</dbReference>
<feature type="transmembrane region" description="Helical" evidence="5">
    <location>
        <begin position="16"/>
        <end position="35"/>
    </location>
</feature>
<dbReference type="Pfam" id="PF25954">
    <property type="entry name" value="Beta-barrel_RND_2"/>
    <property type="match status" value="1"/>
</dbReference>
<accession>A0A2T0AVW5</accession>
<feature type="region of interest" description="Disordered" evidence="4">
    <location>
        <begin position="467"/>
        <end position="498"/>
    </location>
</feature>
<dbReference type="PANTHER" id="PTHR32347:SF14">
    <property type="entry name" value="EFFLUX SYSTEM COMPONENT YKNX-RELATED"/>
    <property type="match status" value="1"/>
</dbReference>
<dbReference type="RefSeq" id="WP_106004421.1">
    <property type="nucleotide sequence ID" value="NZ_CP136419.1"/>
</dbReference>
<comment type="caution">
    <text evidence="9">The sequence shown here is derived from an EMBL/GenBank/DDBJ whole genome shotgun (WGS) entry which is preliminary data.</text>
</comment>
<dbReference type="Gene3D" id="2.40.420.20">
    <property type="match status" value="1"/>
</dbReference>
<dbReference type="Gene3D" id="1.10.287.470">
    <property type="entry name" value="Helix hairpin bin"/>
    <property type="match status" value="1"/>
</dbReference>
<sequence>MTVEAVPVTPPRFRKVRWLLGGCIFLLLVGALLWWQYGRRAEVKYITVPVAQGSIKNAINATGTIEPVKSVNLGFKNSGIIKAIYVKPGDAVKAGQVLAVQDTAELEAQLAQAQASYNSAAANLQKLEAGATAAEIAQAEANVETARIAYNDAAAAAERNKALFEAGALSKAELDSAVSARDSSAAKLRQAEAALEDLKNGSRPEEIAAARAQVEAAKAQVELARNNLESAQLRAPWDGIISAVNGEVGYRVGSSTDNSNSSFITMITPTLQLRAKVNEADINKVKVGQEVSFTVNAIPGKEMRGKVAWIAPEAQTVSNVQLYDVVISLDPEPSLKAGMTASVDFILDRKDNVLTIPEAALTFARTYLAGSEGNGGRSGAAVGGDRSTSGGRTIPGGVPGTTTNDNGSAGRSEAGAAGGHTAGTTVLVLENGRPVPRQIVTGASDESNVEVVSGLAAGEAVVVGTSTSARTSSSTQTRSFMGPGPVQVRQPARTTTGR</sequence>
<dbReference type="Gene3D" id="2.40.30.170">
    <property type="match status" value="1"/>
</dbReference>
<dbReference type="GO" id="GO:0030313">
    <property type="term" value="C:cell envelope"/>
    <property type="evidence" value="ECO:0007669"/>
    <property type="project" value="UniProtKB-SubCell"/>
</dbReference>
<evidence type="ECO:0000256" key="4">
    <source>
        <dbReference type="SAM" id="MobiDB-lite"/>
    </source>
</evidence>
<dbReference type="InterPro" id="IPR058792">
    <property type="entry name" value="Beta-barrel_RND_2"/>
</dbReference>
<gene>
    <name evidence="9" type="primary">macA_1</name>
    <name evidence="9" type="ORF">MOHU_03770</name>
</gene>
<keyword evidence="10" id="KW-1185">Reference proteome</keyword>
<evidence type="ECO:0000259" key="8">
    <source>
        <dbReference type="Pfam" id="PF25967"/>
    </source>
</evidence>
<evidence type="ECO:0000313" key="9">
    <source>
        <dbReference type="EMBL" id="PRR74879.1"/>
    </source>
</evidence>
<proteinExistence type="predicted"/>
<dbReference type="Pfam" id="PF25881">
    <property type="entry name" value="HH_YBHG"/>
    <property type="match status" value="1"/>
</dbReference>
<feature type="coiled-coil region" evidence="3">
    <location>
        <begin position="181"/>
        <end position="234"/>
    </location>
</feature>
<reference evidence="9 10" key="1">
    <citation type="submission" date="2018-03" db="EMBL/GenBank/DDBJ databases">
        <title>Genome sequence of Moorella humiferrea DSM 23265.</title>
        <authorList>
            <person name="Poehlein A."/>
            <person name="Daniel R."/>
        </authorList>
    </citation>
    <scope>NUCLEOTIDE SEQUENCE [LARGE SCALE GENOMIC DNA]</scope>
    <source>
        <strain evidence="9 10">DSM 23265</strain>
    </source>
</reference>
<dbReference type="OrthoDB" id="250565at2"/>
<protein>
    <submittedName>
        <fullName evidence="9">Macrolide export protein MacA</fullName>
    </submittedName>
</protein>
<evidence type="ECO:0000256" key="1">
    <source>
        <dbReference type="ARBA" id="ARBA00004196"/>
    </source>
</evidence>
<feature type="compositionally biased region" description="Gly residues" evidence="4">
    <location>
        <begin position="373"/>
        <end position="382"/>
    </location>
</feature>
<dbReference type="SUPFAM" id="SSF111369">
    <property type="entry name" value="HlyD-like secretion proteins"/>
    <property type="match status" value="2"/>
</dbReference>
<dbReference type="InterPro" id="IPR050465">
    <property type="entry name" value="UPF0194_transport"/>
</dbReference>
<evidence type="ECO:0000259" key="6">
    <source>
        <dbReference type="Pfam" id="PF25881"/>
    </source>
</evidence>
<keyword evidence="5" id="KW-1133">Transmembrane helix</keyword>
<dbReference type="InterPro" id="IPR059052">
    <property type="entry name" value="HH_YbhG-like"/>
</dbReference>
<evidence type="ECO:0000256" key="2">
    <source>
        <dbReference type="ARBA" id="ARBA00023054"/>
    </source>
</evidence>
<dbReference type="AlphaFoldDB" id="A0A2T0AVW5"/>
<keyword evidence="5" id="KW-0812">Transmembrane</keyword>
<dbReference type="EMBL" id="PVXM01000006">
    <property type="protein sequence ID" value="PRR74879.1"/>
    <property type="molecule type" value="Genomic_DNA"/>
</dbReference>
<feature type="domain" description="Multidrug resistance protein MdtA-like C-terminal permuted SH3" evidence="8">
    <location>
        <begin position="424"/>
        <end position="464"/>
    </location>
</feature>
<evidence type="ECO:0000259" key="7">
    <source>
        <dbReference type="Pfam" id="PF25954"/>
    </source>
</evidence>
<evidence type="ECO:0000256" key="5">
    <source>
        <dbReference type="SAM" id="Phobius"/>
    </source>
</evidence>
<evidence type="ECO:0000313" key="10">
    <source>
        <dbReference type="Proteomes" id="UP000238415"/>
    </source>
</evidence>
<feature type="coiled-coil region" evidence="3">
    <location>
        <begin position="103"/>
        <end position="156"/>
    </location>
</feature>
<feature type="region of interest" description="Disordered" evidence="4">
    <location>
        <begin position="373"/>
        <end position="420"/>
    </location>
</feature>
<comment type="subcellular location">
    <subcellularLocation>
        <location evidence="1">Cell envelope</location>
    </subcellularLocation>
</comment>
<organism evidence="9 10">
    <name type="scientific">Neomoorella humiferrea</name>
    <dbReference type="NCBI Taxonomy" id="676965"/>
    <lineage>
        <taxon>Bacteria</taxon>
        <taxon>Bacillati</taxon>
        <taxon>Bacillota</taxon>
        <taxon>Clostridia</taxon>
        <taxon>Neomoorellales</taxon>
        <taxon>Neomoorellaceae</taxon>
        <taxon>Neomoorella</taxon>
    </lineage>
</organism>
<keyword evidence="2 3" id="KW-0175">Coiled coil</keyword>
<dbReference type="PANTHER" id="PTHR32347">
    <property type="entry name" value="EFFLUX SYSTEM COMPONENT YKNX-RELATED"/>
    <property type="match status" value="1"/>
</dbReference>
<dbReference type="Proteomes" id="UP000238415">
    <property type="component" value="Unassembled WGS sequence"/>
</dbReference>
<dbReference type="InterPro" id="IPR058627">
    <property type="entry name" value="MdtA-like_C"/>
</dbReference>
<feature type="compositionally biased region" description="Low complexity" evidence="4">
    <location>
        <begin position="467"/>
        <end position="479"/>
    </location>
</feature>
<keyword evidence="5" id="KW-0472">Membrane</keyword>
<feature type="domain" description="CusB-like beta-barrel" evidence="7">
    <location>
        <begin position="273"/>
        <end position="345"/>
    </location>
</feature>
<feature type="domain" description="YbhG-like alpha-helical hairpin" evidence="6">
    <location>
        <begin position="102"/>
        <end position="229"/>
    </location>
</feature>
<dbReference type="Pfam" id="PF25967">
    <property type="entry name" value="RND-MFP_C"/>
    <property type="match status" value="1"/>
</dbReference>